<dbReference type="InterPro" id="IPR027417">
    <property type="entry name" value="P-loop_NTPase"/>
</dbReference>
<dbReference type="Pfam" id="PF23239">
    <property type="entry name" value="DUF7069"/>
    <property type="match status" value="1"/>
</dbReference>
<dbReference type="EMBL" id="JAVRRD010000031">
    <property type="protein sequence ID" value="KAK5046294.1"/>
    <property type="molecule type" value="Genomic_DNA"/>
</dbReference>
<evidence type="ECO:0008006" key="9">
    <source>
        <dbReference type="Google" id="ProtNLM"/>
    </source>
</evidence>
<dbReference type="Proteomes" id="UP001358417">
    <property type="component" value="Unassembled WGS sequence"/>
</dbReference>
<dbReference type="InterPro" id="IPR053137">
    <property type="entry name" value="NLR-like"/>
</dbReference>
<organism evidence="7 8">
    <name type="scientific">Exophiala bonariae</name>
    <dbReference type="NCBI Taxonomy" id="1690606"/>
    <lineage>
        <taxon>Eukaryota</taxon>
        <taxon>Fungi</taxon>
        <taxon>Dikarya</taxon>
        <taxon>Ascomycota</taxon>
        <taxon>Pezizomycotina</taxon>
        <taxon>Eurotiomycetes</taxon>
        <taxon>Chaetothyriomycetidae</taxon>
        <taxon>Chaetothyriales</taxon>
        <taxon>Herpotrichiellaceae</taxon>
        <taxon>Exophiala</taxon>
    </lineage>
</organism>
<keyword evidence="1" id="KW-0677">Repeat</keyword>
<feature type="repeat" description="ANK" evidence="2">
    <location>
        <begin position="943"/>
        <end position="972"/>
    </location>
</feature>
<feature type="domain" description="Nephrocystin 3-like N-terminal" evidence="6">
    <location>
        <begin position="366"/>
        <end position="535"/>
    </location>
</feature>
<evidence type="ECO:0000256" key="3">
    <source>
        <dbReference type="SAM" id="MobiDB-lite"/>
    </source>
</evidence>
<dbReference type="Gene3D" id="3.40.50.300">
    <property type="entry name" value="P-loop containing nucleotide triphosphate hydrolases"/>
    <property type="match status" value="1"/>
</dbReference>
<protein>
    <recommendedName>
        <fullName evidence="9">Nucleoside phosphorylase domain-containing protein</fullName>
    </recommendedName>
</protein>
<dbReference type="SUPFAM" id="SSF48403">
    <property type="entry name" value="Ankyrin repeat"/>
    <property type="match status" value="1"/>
</dbReference>
<evidence type="ECO:0000259" key="6">
    <source>
        <dbReference type="Pfam" id="PF24883"/>
    </source>
</evidence>
<dbReference type="SMART" id="SM00248">
    <property type="entry name" value="ANK"/>
    <property type="match status" value="7"/>
</dbReference>
<evidence type="ECO:0000256" key="1">
    <source>
        <dbReference type="ARBA" id="ARBA00022737"/>
    </source>
</evidence>
<evidence type="ECO:0000313" key="7">
    <source>
        <dbReference type="EMBL" id="KAK5046294.1"/>
    </source>
</evidence>
<dbReference type="PANTHER" id="PTHR46082:SF11">
    <property type="entry name" value="AAA+ ATPASE DOMAIN-CONTAINING PROTEIN-RELATED"/>
    <property type="match status" value="1"/>
</dbReference>
<dbReference type="InterPro" id="IPR055497">
    <property type="entry name" value="DUF7069"/>
</dbReference>
<dbReference type="PRINTS" id="PR01415">
    <property type="entry name" value="ANKYRIN"/>
</dbReference>
<feature type="repeat" description="ANK" evidence="2">
    <location>
        <begin position="1009"/>
        <end position="1038"/>
    </location>
</feature>
<dbReference type="PROSITE" id="PS50088">
    <property type="entry name" value="ANK_REPEAT"/>
    <property type="match status" value="5"/>
</dbReference>
<dbReference type="InterPro" id="IPR000845">
    <property type="entry name" value="Nucleoside_phosphorylase_d"/>
</dbReference>
<proteinExistence type="predicted"/>
<evidence type="ECO:0000259" key="4">
    <source>
        <dbReference type="Pfam" id="PF01048"/>
    </source>
</evidence>
<dbReference type="InterPro" id="IPR056884">
    <property type="entry name" value="NPHP3-like_N"/>
</dbReference>
<dbReference type="GO" id="GO:0009116">
    <property type="term" value="P:nucleoside metabolic process"/>
    <property type="evidence" value="ECO:0007669"/>
    <property type="project" value="InterPro"/>
</dbReference>
<evidence type="ECO:0000259" key="5">
    <source>
        <dbReference type="Pfam" id="PF23239"/>
    </source>
</evidence>
<evidence type="ECO:0000313" key="8">
    <source>
        <dbReference type="Proteomes" id="UP001358417"/>
    </source>
</evidence>
<dbReference type="Pfam" id="PF24883">
    <property type="entry name" value="NPHP3_N"/>
    <property type="match status" value="1"/>
</dbReference>
<keyword evidence="2" id="KW-0040">ANK repeat</keyword>
<dbReference type="Pfam" id="PF01048">
    <property type="entry name" value="PNP_UDP_1"/>
    <property type="match status" value="1"/>
</dbReference>
<feature type="repeat" description="ANK" evidence="2">
    <location>
        <begin position="907"/>
        <end position="939"/>
    </location>
</feature>
<dbReference type="InterPro" id="IPR035994">
    <property type="entry name" value="Nucleoside_phosphorylase_sf"/>
</dbReference>
<dbReference type="InterPro" id="IPR036770">
    <property type="entry name" value="Ankyrin_rpt-contain_sf"/>
</dbReference>
<dbReference type="Pfam" id="PF12796">
    <property type="entry name" value="Ank_2"/>
    <property type="match status" value="3"/>
</dbReference>
<dbReference type="GeneID" id="89976600"/>
<sequence>MPVFPPERYGVGWICALSIEEVAAKSMLDEEHGIIRGTGRDTNIYLAGRIHGHDVVITCLPAGVDGLVAAATAGNHMARTFTNLRFMLLVGIGGGIPHLQGGIDIRLGDVVVSQPDSTSGGVVQYDKGKRIDGGGFTRKGILNAPPTELLTAVRSLQTVHQSNGSLIPRYLSEMPRRCPALPKDFYTYPGTKHDKLFGVMHPHSSDCASCDQCDTTQQIPREARTETNPLIHYGIIASGNVVVKDAAFRDNLRYTYNALCVEMEAAGLMNNFPCLVIRGICDYADSHKNNLWHEYAAATAAAYTKELLLYISTENPSQERRNQEDLDSRFAPLTDSEKDRRAECLRAFKSSPYGEEKNFNPDRAPNTCVWVLEDSTYKRWAQNDRDDLLWISAHPGCGKSVLAKSLIDHELRSTGSQTLCYFFFKDNEKQNSLPLALSAILHQLFASQPHLLEHAMPAWVQNGPKLMQEVEEMWRILMAAVRDTKSHDVTCVLDALDECREADLVRLIKKLGEFYSCSSHPSPRRPWLKFLVTSRPYDMIQRNFQSALESSLVSLPTIRLRGEDESDQIRQEINSVIHTKVASLVEDIPLWKGMQHHLEEKLLGMEHRTYLWLSLAIDGIYEACRDSLRPDERLIESLLKSLPSSVEDAYEKNPQQSQKAATERALGIATSGNPTSIEEVAVDKLHLRKNIREWCGLFVVIDKSKIYLVHQTAREFLIRNPDVVIAQTPLWKHSFDPGEIELAMARICIEGLCLVSFNRKYYQNIPLEEPDDDAQGTTAFLLYAQAHWPSHLRDAALWKDSHLLENICKLYDDPYLFWWWSSEFYARVSFSRICFNLRPPLLNRLQIAVFSNHFPVVTQLLNDEIIDVNEVDRRGCTALFWASQQGHENIVRTLLEHGAAIDSCSDSSGTALQIACQEGHTKIVQILIENGADVNASRDVYGNALQAASGFGHEEVVQILLHHGAEINASGGEYGTALIAACIESSERVVRSLLKHGADVDIEGSVYGTALMAACALGSVGCVKILLDHGADVNYQGGCRGTALEVASSHGHDSMIRMLLDHGARDAVRPAKRWVGREYRDTAQRRRTRARRNEGDGEDDGIDRTQDSEETDDSCSSLQVWAPGQWKGLGPIEYLVGA</sequence>
<dbReference type="GO" id="GO:0003824">
    <property type="term" value="F:catalytic activity"/>
    <property type="evidence" value="ECO:0007669"/>
    <property type="project" value="InterPro"/>
</dbReference>
<accession>A0AAV9MXF2</accession>
<dbReference type="Gene3D" id="3.40.50.1580">
    <property type="entry name" value="Nucleoside phosphorylase domain"/>
    <property type="match status" value="1"/>
</dbReference>
<dbReference type="Gene3D" id="1.25.40.20">
    <property type="entry name" value="Ankyrin repeat-containing domain"/>
    <property type="match status" value="1"/>
</dbReference>
<dbReference type="RefSeq" id="XP_064701888.1">
    <property type="nucleotide sequence ID" value="XM_064851983.1"/>
</dbReference>
<feature type="repeat" description="ANK" evidence="2">
    <location>
        <begin position="874"/>
        <end position="906"/>
    </location>
</feature>
<name>A0AAV9MXF2_9EURO</name>
<feature type="domain" description="Nucleoside phosphorylase" evidence="4">
    <location>
        <begin position="14"/>
        <end position="301"/>
    </location>
</feature>
<dbReference type="AlphaFoldDB" id="A0AAV9MXF2"/>
<dbReference type="SUPFAM" id="SSF52540">
    <property type="entry name" value="P-loop containing nucleoside triphosphate hydrolases"/>
    <property type="match status" value="1"/>
</dbReference>
<feature type="domain" description="DUF7069" evidence="5">
    <location>
        <begin position="569"/>
        <end position="620"/>
    </location>
</feature>
<reference evidence="7 8" key="1">
    <citation type="submission" date="2023-08" db="EMBL/GenBank/DDBJ databases">
        <title>Black Yeasts Isolated from many extreme environments.</title>
        <authorList>
            <person name="Coleine C."/>
            <person name="Stajich J.E."/>
            <person name="Selbmann L."/>
        </authorList>
    </citation>
    <scope>NUCLEOTIDE SEQUENCE [LARGE SCALE GENOMIC DNA]</scope>
    <source>
        <strain evidence="7 8">CCFEE 5792</strain>
    </source>
</reference>
<dbReference type="PROSITE" id="PS50297">
    <property type="entry name" value="ANK_REP_REGION"/>
    <property type="match status" value="3"/>
</dbReference>
<dbReference type="PANTHER" id="PTHR46082">
    <property type="entry name" value="ATP/GTP-BINDING PROTEIN-RELATED"/>
    <property type="match status" value="1"/>
</dbReference>
<evidence type="ECO:0000256" key="2">
    <source>
        <dbReference type="PROSITE-ProRule" id="PRU00023"/>
    </source>
</evidence>
<keyword evidence="8" id="KW-1185">Reference proteome</keyword>
<feature type="region of interest" description="Disordered" evidence="3">
    <location>
        <begin position="1082"/>
        <end position="1117"/>
    </location>
</feature>
<dbReference type="InterPro" id="IPR002110">
    <property type="entry name" value="Ankyrin_rpt"/>
</dbReference>
<dbReference type="SUPFAM" id="SSF53167">
    <property type="entry name" value="Purine and uridine phosphorylases"/>
    <property type="match status" value="1"/>
</dbReference>
<comment type="caution">
    <text evidence="7">The sequence shown here is derived from an EMBL/GenBank/DDBJ whole genome shotgun (WGS) entry which is preliminary data.</text>
</comment>
<feature type="repeat" description="ANK" evidence="2">
    <location>
        <begin position="973"/>
        <end position="1005"/>
    </location>
</feature>
<gene>
    <name evidence="7" type="ORF">LTR84_008437</name>
</gene>